<evidence type="ECO:0000259" key="2">
    <source>
        <dbReference type="Pfam" id="PF00849"/>
    </source>
</evidence>
<protein>
    <submittedName>
        <fullName evidence="3">RNA pseudouridine synthase</fullName>
    </submittedName>
</protein>
<comment type="similarity">
    <text evidence="1">Belongs to the pseudouridine synthase RluA family.</text>
</comment>
<evidence type="ECO:0000256" key="1">
    <source>
        <dbReference type="ARBA" id="ARBA00010876"/>
    </source>
</evidence>
<gene>
    <name evidence="3" type="ORF">K1X11_002905</name>
</gene>
<organism evidence="3 4">
    <name type="scientific">Actomonas aquatica</name>
    <dbReference type="NCBI Taxonomy" id="2866162"/>
    <lineage>
        <taxon>Bacteria</taxon>
        <taxon>Pseudomonadati</taxon>
        <taxon>Verrucomicrobiota</taxon>
        <taxon>Opitutia</taxon>
        <taxon>Opitutales</taxon>
        <taxon>Opitutaceae</taxon>
        <taxon>Actomonas</taxon>
    </lineage>
</organism>
<evidence type="ECO:0000313" key="4">
    <source>
        <dbReference type="Proteomes" id="UP000738431"/>
    </source>
</evidence>
<dbReference type="InterPro" id="IPR006145">
    <property type="entry name" value="PsdUridine_synth_RsuA/RluA"/>
</dbReference>
<dbReference type="InterPro" id="IPR006224">
    <property type="entry name" value="PsdUridine_synth_RluA-like_CS"/>
</dbReference>
<dbReference type="Pfam" id="PF00849">
    <property type="entry name" value="PseudoU_synth_2"/>
    <property type="match status" value="1"/>
</dbReference>
<sequence>MGSPAQDFAATAPLGRDVQVIRADASGLVALAKPAGLLSHPNHRGEEDRALLRAPYALDEEAYTWTTPDGAEHRAWLLNRLDSATSGILMVATDPELARYIRGLFKTKRIQKVYAALVFGRPLTRNETWRDQLAVQKQGGQIRTASRGNIPAESLMRCVETHTRQSPPLSLIQLEPRTGRSHQLRVQCAKRRLPIVGDATYGDFKLNRAFAKQTGEKRLFLHSFRTSFDYEWQGRPVKFQAEAPLPESFTKPAR</sequence>
<keyword evidence="4" id="KW-1185">Reference proteome</keyword>
<evidence type="ECO:0000313" key="3">
    <source>
        <dbReference type="EMBL" id="WRQ88338.1"/>
    </source>
</evidence>
<dbReference type="PANTHER" id="PTHR21600">
    <property type="entry name" value="MITOCHONDRIAL RNA PSEUDOURIDINE SYNTHASE"/>
    <property type="match status" value="1"/>
</dbReference>
<name>A0ABZ1CA10_9BACT</name>
<dbReference type="Gene3D" id="3.30.2350.10">
    <property type="entry name" value="Pseudouridine synthase"/>
    <property type="match status" value="1"/>
</dbReference>
<dbReference type="InterPro" id="IPR020103">
    <property type="entry name" value="PsdUridine_synth_cat_dom_sf"/>
</dbReference>
<dbReference type="InterPro" id="IPR050188">
    <property type="entry name" value="RluA_PseudoU_synthase"/>
</dbReference>
<dbReference type="CDD" id="cd02869">
    <property type="entry name" value="PseudoU_synth_RluA_like"/>
    <property type="match status" value="1"/>
</dbReference>
<dbReference type="EMBL" id="CP139781">
    <property type="protein sequence ID" value="WRQ88338.1"/>
    <property type="molecule type" value="Genomic_DNA"/>
</dbReference>
<proteinExistence type="inferred from homology"/>
<dbReference type="PROSITE" id="PS01129">
    <property type="entry name" value="PSI_RLU"/>
    <property type="match status" value="1"/>
</dbReference>
<dbReference type="RefSeq" id="WP_221032454.1">
    <property type="nucleotide sequence ID" value="NZ_CP139781.1"/>
</dbReference>
<dbReference type="Proteomes" id="UP000738431">
    <property type="component" value="Chromosome"/>
</dbReference>
<dbReference type="PANTHER" id="PTHR21600:SF87">
    <property type="entry name" value="RNA PSEUDOURIDYLATE SYNTHASE DOMAIN-CONTAINING PROTEIN 1"/>
    <property type="match status" value="1"/>
</dbReference>
<reference evidence="3 4" key="1">
    <citation type="submission" date="2021-08" db="EMBL/GenBank/DDBJ databases">
        <authorList>
            <person name="Zhang D."/>
            <person name="Zhang A."/>
            <person name="Wang L."/>
        </authorList>
    </citation>
    <scope>NUCLEOTIDE SEQUENCE [LARGE SCALE GENOMIC DNA]</scope>
    <source>
        <strain evidence="3 4">WL0086</strain>
    </source>
</reference>
<reference evidence="3 4" key="2">
    <citation type="submission" date="2023-12" db="EMBL/GenBank/DDBJ databases">
        <title>Description of an unclassified Opitutus bacterium of Verrucomicrobiota.</title>
        <authorList>
            <person name="Zhang D.-F."/>
        </authorList>
    </citation>
    <scope>NUCLEOTIDE SEQUENCE [LARGE SCALE GENOMIC DNA]</scope>
    <source>
        <strain evidence="3 4">WL0086</strain>
    </source>
</reference>
<feature type="domain" description="Pseudouridine synthase RsuA/RluA-like" evidence="2">
    <location>
        <begin position="28"/>
        <end position="190"/>
    </location>
</feature>
<dbReference type="SUPFAM" id="SSF55120">
    <property type="entry name" value="Pseudouridine synthase"/>
    <property type="match status" value="1"/>
</dbReference>
<accession>A0ABZ1CA10</accession>